<keyword evidence="3" id="KW-1185">Reference proteome</keyword>
<dbReference type="AlphaFoldDB" id="A0A8H5X184"/>
<evidence type="ECO:0000313" key="3">
    <source>
        <dbReference type="Proteomes" id="UP000562682"/>
    </source>
</evidence>
<feature type="compositionally biased region" description="Basic and acidic residues" evidence="1">
    <location>
        <begin position="1"/>
        <end position="21"/>
    </location>
</feature>
<reference evidence="2 3" key="1">
    <citation type="submission" date="2020-05" db="EMBL/GenBank/DDBJ databases">
        <title>Identification and distribution of gene clusters putatively required for synthesis of sphingolipid metabolism inhibitors in phylogenetically diverse species of the filamentous fungus Fusarium.</title>
        <authorList>
            <person name="Kim H.-S."/>
            <person name="Busman M."/>
            <person name="Brown D.W."/>
            <person name="Divon H."/>
            <person name="Uhlig S."/>
            <person name="Proctor R.H."/>
        </authorList>
    </citation>
    <scope>NUCLEOTIDE SEQUENCE [LARGE SCALE GENOMIC DNA]</scope>
    <source>
        <strain evidence="2 3">NRRL 25311</strain>
    </source>
</reference>
<dbReference type="Proteomes" id="UP000562682">
    <property type="component" value="Unassembled WGS sequence"/>
</dbReference>
<dbReference type="EMBL" id="JAAOAK010000197">
    <property type="protein sequence ID" value="KAF5683387.1"/>
    <property type="molecule type" value="Genomic_DNA"/>
</dbReference>
<proteinExistence type="predicted"/>
<name>A0A8H5X184_9HYPO</name>
<comment type="caution">
    <text evidence="2">The sequence shown here is derived from an EMBL/GenBank/DDBJ whole genome shotgun (WGS) entry which is preliminary data.</text>
</comment>
<sequence>MREDQASHDPRKESLRREGETGKANCSTLREAGKATVCVISAGSFDTVKEVYEAVMGIKNKSYKGLGFAVYPITEKNIVTGHWVVVLEKLVVV</sequence>
<evidence type="ECO:0000313" key="2">
    <source>
        <dbReference type="EMBL" id="KAF5683387.1"/>
    </source>
</evidence>
<organism evidence="2 3">
    <name type="scientific">Fusarium denticulatum</name>
    <dbReference type="NCBI Taxonomy" id="48507"/>
    <lineage>
        <taxon>Eukaryota</taxon>
        <taxon>Fungi</taxon>
        <taxon>Dikarya</taxon>
        <taxon>Ascomycota</taxon>
        <taxon>Pezizomycotina</taxon>
        <taxon>Sordariomycetes</taxon>
        <taxon>Hypocreomycetidae</taxon>
        <taxon>Hypocreales</taxon>
        <taxon>Nectriaceae</taxon>
        <taxon>Fusarium</taxon>
        <taxon>Fusarium fujikuroi species complex</taxon>
    </lineage>
</organism>
<feature type="region of interest" description="Disordered" evidence="1">
    <location>
        <begin position="1"/>
        <end position="25"/>
    </location>
</feature>
<accession>A0A8H5X184</accession>
<gene>
    <name evidence="2" type="ORF">FDENT_7243</name>
</gene>
<evidence type="ECO:0000256" key="1">
    <source>
        <dbReference type="SAM" id="MobiDB-lite"/>
    </source>
</evidence>
<protein>
    <submittedName>
        <fullName evidence="2">Uncharacterized protein</fullName>
    </submittedName>
</protein>